<dbReference type="Gene3D" id="3.30.300.30">
    <property type="match status" value="1"/>
</dbReference>
<feature type="domain" description="AMP-dependent synthetase/ligase" evidence="1">
    <location>
        <begin position="10"/>
        <end position="321"/>
    </location>
</feature>
<evidence type="ECO:0000313" key="3">
    <source>
        <dbReference type="Proteomes" id="UP000675781"/>
    </source>
</evidence>
<dbReference type="GO" id="GO:0043041">
    <property type="term" value="P:amino acid activation for nonribosomal peptide biosynthetic process"/>
    <property type="evidence" value="ECO:0007669"/>
    <property type="project" value="TreeGrafter"/>
</dbReference>
<dbReference type="PROSITE" id="PS00455">
    <property type="entry name" value="AMP_BINDING"/>
    <property type="match status" value="1"/>
</dbReference>
<dbReference type="Proteomes" id="UP000675781">
    <property type="component" value="Unassembled WGS sequence"/>
</dbReference>
<protein>
    <submittedName>
        <fullName evidence="2">AMP-binding protein</fullName>
    </submittedName>
</protein>
<dbReference type="InterPro" id="IPR020845">
    <property type="entry name" value="AMP-binding_CS"/>
</dbReference>
<organism evidence="2 3">
    <name type="scientific">Actinospica durhamensis</name>
    <dbReference type="NCBI Taxonomy" id="1508375"/>
    <lineage>
        <taxon>Bacteria</taxon>
        <taxon>Bacillati</taxon>
        <taxon>Actinomycetota</taxon>
        <taxon>Actinomycetes</taxon>
        <taxon>Catenulisporales</taxon>
        <taxon>Actinospicaceae</taxon>
        <taxon>Actinospica</taxon>
    </lineage>
</organism>
<evidence type="ECO:0000313" key="2">
    <source>
        <dbReference type="EMBL" id="MBR7834920.1"/>
    </source>
</evidence>
<dbReference type="Gene3D" id="3.40.50.12780">
    <property type="entry name" value="N-terminal domain of ligase-like"/>
    <property type="match status" value="1"/>
</dbReference>
<dbReference type="Pfam" id="PF00501">
    <property type="entry name" value="AMP-binding"/>
    <property type="match status" value="1"/>
</dbReference>
<dbReference type="PANTHER" id="PTHR45527">
    <property type="entry name" value="NONRIBOSOMAL PEPTIDE SYNTHETASE"/>
    <property type="match status" value="1"/>
</dbReference>
<dbReference type="InterPro" id="IPR042099">
    <property type="entry name" value="ANL_N_sf"/>
</dbReference>
<dbReference type="GO" id="GO:0005737">
    <property type="term" value="C:cytoplasm"/>
    <property type="evidence" value="ECO:0007669"/>
    <property type="project" value="TreeGrafter"/>
</dbReference>
<reference evidence="2" key="1">
    <citation type="submission" date="2021-04" db="EMBL/GenBank/DDBJ databases">
        <title>Genome based classification of Actinospica acidithermotolerans sp. nov., an actinobacterium isolated from an Indonesian hot spring.</title>
        <authorList>
            <person name="Kusuma A.B."/>
            <person name="Putra K.E."/>
            <person name="Nafisah S."/>
            <person name="Loh J."/>
            <person name="Nouioui I."/>
            <person name="Goodfellow M."/>
        </authorList>
    </citation>
    <scope>NUCLEOTIDE SEQUENCE</scope>
    <source>
        <strain evidence="2">CSCA 57</strain>
    </source>
</reference>
<dbReference type="InterPro" id="IPR045851">
    <property type="entry name" value="AMP-bd_C_sf"/>
</dbReference>
<dbReference type="GO" id="GO:0044550">
    <property type="term" value="P:secondary metabolite biosynthetic process"/>
    <property type="evidence" value="ECO:0007669"/>
    <property type="project" value="TreeGrafter"/>
</dbReference>
<dbReference type="AlphaFoldDB" id="A0A941EM35"/>
<accession>A0A941EM35</accession>
<keyword evidence="3" id="KW-1185">Reference proteome</keyword>
<dbReference type="SUPFAM" id="SSF56801">
    <property type="entry name" value="Acetyl-CoA synthetase-like"/>
    <property type="match status" value="1"/>
</dbReference>
<dbReference type="PANTHER" id="PTHR45527:SF1">
    <property type="entry name" value="FATTY ACID SYNTHASE"/>
    <property type="match status" value="1"/>
</dbReference>
<dbReference type="EMBL" id="JAGSOG010000075">
    <property type="protein sequence ID" value="MBR7834920.1"/>
    <property type="molecule type" value="Genomic_DNA"/>
</dbReference>
<comment type="caution">
    <text evidence="2">The sequence shown here is derived from an EMBL/GenBank/DDBJ whole genome shotgun (WGS) entry which is preliminary data.</text>
</comment>
<proteinExistence type="predicted"/>
<evidence type="ECO:0000259" key="1">
    <source>
        <dbReference type="Pfam" id="PF00501"/>
    </source>
</evidence>
<sequence length="470" mass="50854">MITLAEHILRRAARSPQAPAVEGAVRWSYGELAERARRLAEELRELTPEGSLVASEAASAHAGAVALLAAGSARRALLPVETTYPEEYREGVLRDARVAAVLREDPDGELSVAVPGLPDARLGMRGIAYVLYTSGSTGRPKGVVVSHEALLARTTALPITPGLTPGESMLALSALSFDISVAELLLPLYVGGRMVSAPPGARRDQELFQDFVEDCRPDVLQATPSYWRLALACGWKGAPDARLWSAGEALTESLAADLLPRCAELWNVYGPTETTIYATATLVRSAEEIRLGDPLPGTGLLLAEPEGEIVLYGTGLAEGYLDRDELTAERFPVLETPDGPRRCYRTGDRGRFHPDGGLEFLGRLDDQVKVHGNRVELGHVESVFESCEGVHEVVALLLDAAEPEQPCLGVVVVAEPDVTRRRLREHALRLLPRPMIPEQIIVTHEPLPRTPAGKADRVALRGRYAPGNER</sequence>
<name>A0A941EM35_9ACTN</name>
<dbReference type="RefSeq" id="WP_212529436.1">
    <property type="nucleotide sequence ID" value="NZ_JAGSOG010000075.1"/>
</dbReference>
<dbReference type="GO" id="GO:0031177">
    <property type="term" value="F:phosphopantetheine binding"/>
    <property type="evidence" value="ECO:0007669"/>
    <property type="project" value="TreeGrafter"/>
</dbReference>
<dbReference type="InterPro" id="IPR000873">
    <property type="entry name" value="AMP-dep_synth/lig_dom"/>
</dbReference>
<gene>
    <name evidence="2" type="ORF">KDL01_16725</name>
</gene>